<dbReference type="InterPro" id="IPR004827">
    <property type="entry name" value="bZIP"/>
</dbReference>
<keyword evidence="1" id="KW-0805">Transcription regulation</keyword>
<dbReference type="GO" id="GO:0000978">
    <property type="term" value="F:RNA polymerase II cis-regulatory region sequence-specific DNA binding"/>
    <property type="evidence" value="ECO:0007669"/>
    <property type="project" value="TreeGrafter"/>
</dbReference>
<feature type="compositionally biased region" description="Polar residues" evidence="4">
    <location>
        <begin position="558"/>
        <end position="575"/>
    </location>
</feature>
<evidence type="ECO:0000313" key="6">
    <source>
        <dbReference type="EMBL" id="VDD80379.1"/>
    </source>
</evidence>
<dbReference type="InterPro" id="IPR046347">
    <property type="entry name" value="bZIP_sf"/>
</dbReference>
<keyword evidence="2" id="KW-0238">DNA-binding</keyword>
<dbReference type="PANTHER" id="PTHR23351">
    <property type="entry name" value="FOS TRANSCRIPTION FACTOR-RELATED"/>
    <property type="match status" value="1"/>
</dbReference>
<feature type="compositionally biased region" description="Low complexity" evidence="4">
    <location>
        <begin position="259"/>
        <end position="284"/>
    </location>
</feature>
<feature type="region of interest" description="Disordered" evidence="4">
    <location>
        <begin position="529"/>
        <end position="575"/>
    </location>
</feature>
<sequence length="575" mass="61951">MSSVANNHGAFAQQSLISPQKPPTPGNVQMPFYKRDAGGNSDPDCYPTEPPIRQRQHDYTGWSPLPAVNSPQWNEVSCDTTTSHTGGLPAAHSLLAFPPKSDPSSVSSTLPTTTVITNQNGKTFTAPTSSTTPAAYRYDEQQQQQQQYPPQYTLKRGSSYSGPRPSYLDGTAGVMTPMEYVDNRGDPYHSKSTAFQPLTTTHQTDLQFPPYRYNSGRGDKTTISVNGLPSRAKIPRRFPPADSTAGSPPASLASSDGETTTSSSATRGTSSISTTAVGSTTVAAQQRRPRKPAPTLATGRRNLKSEPVSTRTRLGTKCLNMHICVDPDEADRRMKRRERNRKSAQKCRERKLHRTQELQAQVEGLNMEASRLLREVEGWRDHARRCVELLRQHCPGVAVPYLSCLIESSEGYLLPSTVNTVSTATSIDPEPLTFCDVVEQPDGGFYNKGGGGGGDFSGPGPAGTASTAWTGRAFSQVASQLPPLSQFVPTPPPPLPLVPSSATSVVVKSEPPSGSYWKSDEAIDSFLSEVNHEGHEAEWKTENDTDSSSGCGAPPRLNTPNTNDGDKASNLSSSL</sequence>
<dbReference type="Proteomes" id="UP000267029">
    <property type="component" value="Unassembled WGS sequence"/>
</dbReference>
<name>A0A0R3UGL6_MESCO</name>
<evidence type="ECO:0000256" key="4">
    <source>
        <dbReference type="SAM" id="MobiDB-lite"/>
    </source>
</evidence>
<feature type="region of interest" description="Disordered" evidence="4">
    <location>
        <begin position="198"/>
        <end position="312"/>
    </location>
</feature>
<proteinExistence type="predicted"/>
<dbReference type="Pfam" id="PF00170">
    <property type="entry name" value="bZIP_1"/>
    <property type="match status" value="1"/>
</dbReference>
<feature type="region of interest" description="Disordered" evidence="4">
    <location>
        <begin position="142"/>
        <end position="164"/>
    </location>
</feature>
<dbReference type="STRING" id="53468.A0A0R3UGL6"/>
<dbReference type="CDD" id="cd14686">
    <property type="entry name" value="bZIP"/>
    <property type="match status" value="1"/>
</dbReference>
<dbReference type="OrthoDB" id="6240539at2759"/>
<dbReference type="AlphaFoldDB" id="A0A0R3UGL6"/>
<evidence type="ECO:0000256" key="3">
    <source>
        <dbReference type="ARBA" id="ARBA00023163"/>
    </source>
</evidence>
<evidence type="ECO:0000256" key="1">
    <source>
        <dbReference type="ARBA" id="ARBA00023015"/>
    </source>
</evidence>
<accession>A0A0R3UGL6</accession>
<feature type="compositionally biased region" description="Low complexity" evidence="4">
    <location>
        <begin position="142"/>
        <end position="152"/>
    </location>
</feature>
<keyword evidence="7" id="KW-1185">Reference proteome</keyword>
<dbReference type="Gene3D" id="1.20.5.170">
    <property type="match status" value="1"/>
</dbReference>
<dbReference type="PROSITE" id="PS50217">
    <property type="entry name" value="BZIP"/>
    <property type="match status" value="1"/>
</dbReference>
<dbReference type="SMART" id="SM00338">
    <property type="entry name" value="BRLZ"/>
    <property type="match status" value="1"/>
</dbReference>
<reference evidence="6 7" key="1">
    <citation type="submission" date="2018-10" db="EMBL/GenBank/DDBJ databases">
        <authorList>
            <consortium name="Pathogen Informatics"/>
        </authorList>
    </citation>
    <scope>NUCLEOTIDE SEQUENCE [LARGE SCALE GENOMIC DNA]</scope>
</reference>
<evidence type="ECO:0000256" key="2">
    <source>
        <dbReference type="ARBA" id="ARBA00023125"/>
    </source>
</evidence>
<dbReference type="InterPro" id="IPR000837">
    <property type="entry name" value="AP-1"/>
</dbReference>
<dbReference type="GO" id="GO:0000981">
    <property type="term" value="F:DNA-binding transcription factor activity, RNA polymerase II-specific"/>
    <property type="evidence" value="ECO:0007669"/>
    <property type="project" value="TreeGrafter"/>
</dbReference>
<dbReference type="EMBL" id="UXSR01005256">
    <property type="protein sequence ID" value="VDD80379.1"/>
    <property type="molecule type" value="Genomic_DNA"/>
</dbReference>
<feature type="compositionally biased region" description="Polar residues" evidence="4">
    <location>
        <begin position="1"/>
        <end position="18"/>
    </location>
</feature>
<protein>
    <recommendedName>
        <fullName evidence="5">BZIP domain-containing protein</fullName>
    </recommendedName>
</protein>
<evidence type="ECO:0000313" key="7">
    <source>
        <dbReference type="Proteomes" id="UP000267029"/>
    </source>
</evidence>
<organism evidence="6 7">
    <name type="scientific">Mesocestoides corti</name>
    <name type="common">Flatworm</name>
    <dbReference type="NCBI Taxonomy" id="53468"/>
    <lineage>
        <taxon>Eukaryota</taxon>
        <taxon>Metazoa</taxon>
        <taxon>Spiralia</taxon>
        <taxon>Lophotrochozoa</taxon>
        <taxon>Platyhelminthes</taxon>
        <taxon>Cestoda</taxon>
        <taxon>Eucestoda</taxon>
        <taxon>Cyclophyllidea</taxon>
        <taxon>Mesocestoididae</taxon>
        <taxon>Mesocestoides</taxon>
    </lineage>
</organism>
<feature type="domain" description="BZIP" evidence="5">
    <location>
        <begin position="330"/>
        <end position="393"/>
    </location>
</feature>
<dbReference type="PROSITE" id="PS00036">
    <property type="entry name" value="BZIP_BASIC"/>
    <property type="match status" value="1"/>
</dbReference>
<dbReference type="PANTHER" id="PTHR23351:SF24">
    <property type="entry name" value="ACTIVATING TRANSCRIPTION FACTOR 3-RELATED"/>
    <property type="match status" value="1"/>
</dbReference>
<feature type="compositionally biased region" description="Basic and acidic residues" evidence="4">
    <location>
        <begin position="530"/>
        <end position="543"/>
    </location>
</feature>
<gene>
    <name evidence="6" type="ORF">MCOS_LOCUS6382</name>
</gene>
<feature type="region of interest" description="Disordered" evidence="4">
    <location>
        <begin position="1"/>
        <end position="66"/>
    </location>
</feature>
<keyword evidence="3" id="KW-0804">Transcription</keyword>
<dbReference type="SUPFAM" id="SSF57959">
    <property type="entry name" value="Leucine zipper domain"/>
    <property type="match status" value="1"/>
</dbReference>
<dbReference type="GO" id="GO:0005634">
    <property type="term" value="C:nucleus"/>
    <property type="evidence" value="ECO:0007669"/>
    <property type="project" value="TreeGrafter"/>
</dbReference>
<evidence type="ECO:0000259" key="5">
    <source>
        <dbReference type="PROSITE" id="PS50217"/>
    </source>
</evidence>